<keyword evidence="2" id="KW-0963">Cytoplasm</keyword>
<sequence>MVEKKIVVGLEQGVHIRPAKQFVKIAADYECEIFIHKDDNRINGKSILGIMSLAIDTGEEVTLIADGADEQEAIASLENLLTGREG</sequence>
<dbReference type="EMBL" id="BORT01000018">
    <property type="protein sequence ID" value="GIO49045.1"/>
    <property type="molecule type" value="Genomic_DNA"/>
</dbReference>
<comment type="caution">
    <text evidence="5">The sequence shown here is derived from an EMBL/GenBank/DDBJ whole genome shotgun (WGS) entry which is preliminary data.</text>
</comment>
<keyword evidence="6" id="KW-1185">Reference proteome</keyword>
<protein>
    <submittedName>
        <fullName evidence="5">Phosphocarrier protein HPr</fullName>
    </submittedName>
</protein>
<gene>
    <name evidence="5" type="ORF">J34TS1_38100</name>
</gene>
<proteinExistence type="predicted"/>
<dbReference type="InterPro" id="IPR000032">
    <property type="entry name" value="HPr-like"/>
</dbReference>
<dbReference type="PANTHER" id="PTHR33705">
    <property type="entry name" value="PHOSPHOCARRIER PROTEIN HPR"/>
    <property type="match status" value="1"/>
</dbReference>
<name>A0A920CS91_9BACL</name>
<dbReference type="CDD" id="cd00367">
    <property type="entry name" value="PTS-HPr_like"/>
    <property type="match status" value="1"/>
</dbReference>
<accession>A0A920CS91</accession>
<dbReference type="GO" id="GO:0009401">
    <property type="term" value="P:phosphoenolpyruvate-dependent sugar phosphotransferase system"/>
    <property type="evidence" value="ECO:0007669"/>
    <property type="project" value="UniProtKB-KW"/>
</dbReference>
<dbReference type="Proteomes" id="UP000682811">
    <property type="component" value="Unassembled WGS sequence"/>
</dbReference>
<dbReference type="Pfam" id="PF00381">
    <property type="entry name" value="PTS-HPr"/>
    <property type="match status" value="1"/>
</dbReference>
<dbReference type="NCBIfam" id="TIGR01003">
    <property type="entry name" value="PTS_HPr_family"/>
    <property type="match status" value="1"/>
</dbReference>
<evidence type="ECO:0000313" key="5">
    <source>
        <dbReference type="EMBL" id="GIO49045.1"/>
    </source>
</evidence>
<dbReference type="PRINTS" id="PR00107">
    <property type="entry name" value="PHOSPHOCPHPR"/>
</dbReference>
<organism evidence="5 6">
    <name type="scientific">Paenibacillus azoreducens</name>
    <dbReference type="NCBI Taxonomy" id="116718"/>
    <lineage>
        <taxon>Bacteria</taxon>
        <taxon>Bacillati</taxon>
        <taxon>Bacillota</taxon>
        <taxon>Bacilli</taxon>
        <taxon>Bacillales</taxon>
        <taxon>Paenibacillaceae</taxon>
        <taxon>Paenibacillus</taxon>
    </lineage>
</organism>
<dbReference type="PANTHER" id="PTHR33705:SF2">
    <property type="entry name" value="PHOSPHOCARRIER PROTEIN NPR"/>
    <property type="match status" value="1"/>
</dbReference>
<feature type="domain" description="HPr" evidence="4">
    <location>
        <begin position="1"/>
        <end position="86"/>
    </location>
</feature>
<comment type="subcellular location">
    <subcellularLocation>
        <location evidence="1">Cytoplasm</location>
    </subcellularLocation>
</comment>
<reference evidence="5 6" key="1">
    <citation type="submission" date="2021-03" db="EMBL/GenBank/DDBJ databases">
        <title>Antimicrobial resistance genes in bacteria isolated from Japanese honey, and their potential for conferring macrolide and lincosamide resistance in the American foulbrood pathogen Paenibacillus larvae.</title>
        <authorList>
            <person name="Okamoto M."/>
            <person name="Kumagai M."/>
            <person name="Kanamori H."/>
            <person name="Takamatsu D."/>
        </authorList>
    </citation>
    <scope>NUCLEOTIDE SEQUENCE [LARGE SCALE GENOMIC DNA]</scope>
    <source>
        <strain evidence="5 6">J34TS1</strain>
    </source>
</reference>
<evidence type="ECO:0000256" key="3">
    <source>
        <dbReference type="ARBA" id="ARBA00022683"/>
    </source>
</evidence>
<dbReference type="AlphaFoldDB" id="A0A920CS91"/>
<dbReference type="PROSITE" id="PS51350">
    <property type="entry name" value="PTS_HPR_DOM"/>
    <property type="match status" value="1"/>
</dbReference>
<dbReference type="RefSeq" id="WP_194231657.1">
    <property type="nucleotide sequence ID" value="NZ_AP025343.1"/>
</dbReference>
<evidence type="ECO:0000313" key="6">
    <source>
        <dbReference type="Proteomes" id="UP000682811"/>
    </source>
</evidence>
<dbReference type="InterPro" id="IPR035895">
    <property type="entry name" value="HPr-like_sf"/>
</dbReference>
<dbReference type="InterPro" id="IPR050399">
    <property type="entry name" value="HPr"/>
</dbReference>
<dbReference type="SUPFAM" id="SSF55594">
    <property type="entry name" value="HPr-like"/>
    <property type="match status" value="1"/>
</dbReference>
<evidence type="ECO:0000256" key="1">
    <source>
        <dbReference type="ARBA" id="ARBA00004496"/>
    </source>
</evidence>
<dbReference type="GO" id="GO:0005737">
    <property type="term" value="C:cytoplasm"/>
    <property type="evidence" value="ECO:0007669"/>
    <property type="project" value="UniProtKB-SubCell"/>
</dbReference>
<dbReference type="Gene3D" id="3.30.1340.10">
    <property type="entry name" value="HPr-like"/>
    <property type="match status" value="1"/>
</dbReference>
<evidence type="ECO:0000256" key="2">
    <source>
        <dbReference type="ARBA" id="ARBA00022490"/>
    </source>
</evidence>
<evidence type="ECO:0000259" key="4">
    <source>
        <dbReference type="PROSITE" id="PS51350"/>
    </source>
</evidence>
<keyword evidence="3" id="KW-0598">Phosphotransferase system</keyword>